<sequence length="386" mass="44152">MVTTVPRKRFHRSLKQDRVSPYWIDGIWSEEEIGDPAIRQCLQSQEPFARTRSLRLSMVIRTNIIVLFRTLIFFGHFWNCGEIYWETVSDVLGWKVIVCKAITRYYTRTRAEYVRRQILTPLPNDNSESVQTAQTICSLVDEYIELTAKAPHLGGRSSRARDDYIKATRAEWTKILAQRSHELSDHRLFFNAPQLPRDADWLSDTEGSRRRGVSRDRSRSPRGSTRQPHRTRSPLRSSTLSTRRSPVLKIKSTPRPDSELRMADPAPETVVVKKEKSPTPDTGLISVNPVPFVGNVHATEQVPERGKYHSHFGYKIACRLMATYETTTDKHQPAEDVSTIMSKATAELEKVVYAPETAPATREIYIRALVHLRIAVETVREAKGGK</sequence>
<name>A0A1J7IMK3_9PEZI</name>
<dbReference type="AlphaFoldDB" id="A0A1J7IMK3"/>
<evidence type="ECO:0000256" key="1">
    <source>
        <dbReference type="SAM" id="MobiDB-lite"/>
    </source>
</evidence>
<proteinExistence type="predicted"/>
<gene>
    <name evidence="2" type="ORF">CONLIGDRAFT_703800</name>
</gene>
<keyword evidence="3" id="KW-1185">Reference proteome</keyword>
<evidence type="ECO:0000313" key="2">
    <source>
        <dbReference type="EMBL" id="OIW28702.1"/>
    </source>
</evidence>
<accession>A0A1J7IMK3</accession>
<protein>
    <submittedName>
        <fullName evidence="2">Uncharacterized protein</fullName>
    </submittedName>
</protein>
<organism evidence="2 3">
    <name type="scientific">Coniochaeta ligniaria NRRL 30616</name>
    <dbReference type="NCBI Taxonomy" id="1408157"/>
    <lineage>
        <taxon>Eukaryota</taxon>
        <taxon>Fungi</taxon>
        <taxon>Dikarya</taxon>
        <taxon>Ascomycota</taxon>
        <taxon>Pezizomycotina</taxon>
        <taxon>Sordariomycetes</taxon>
        <taxon>Sordariomycetidae</taxon>
        <taxon>Coniochaetales</taxon>
        <taxon>Coniochaetaceae</taxon>
        <taxon>Coniochaeta</taxon>
    </lineage>
</organism>
<feature type="compositionally biased region" description="Low complexity" evidence="1">
    <location>
        <begin position="234"/>
        <end position="245"/>
    </location>
</feature>
<dbReference type="Proteomes" id="UP000182658">
    <property type="component" value="Unassembled WGS sequence"/>
</dbReference>
<evidence type="ECO:0000313" key="3">
    <source>
        <dbReference type="Proteomes" id="UP000182658"/>
    </source>
</evidence>
<dbReference type="InParanoid" id="A0A1J7IMK3"/>
<dbReference type="EMBL" id="KV875098">
    <property type="protein sequence ID" value="OIW28702.1"/>
    <property type="molecule type" value="Genomic_DNA"/>
</dbReference>
<dbReference type="OrthoDB" id="10599975at2759"/>
<reference evidence="2 3" key="1">
    <citation type="submission" date="2016-10" db="EMBL/GenBank/DDBJ databases">
        <title>Draft genome sequence of Coniochaeta ligniaria NRRL30616, a lignocellulolytic fungus for bioabatement of inhibitors in plant biomass hydrolysates.</title>
        <authorList>
            <consortium name="DOE Joint Genome Institute"/>
            <person name="Jimenez D.J."/>
            <person name="Hector R.E."/>
            <person name="Riley R."/>
            <person name="Sun H."/>
            <person name="Grigoriev I.V."/>
            <person name="Van Elsas J.D."/>
            <person name="Nichols N.N."/>
        </authorList>
    </citation>
    <scope>NUCLEOTIDE SEQUENCE [LARGE SCALE GENOMIC DNA]</scope>
    <source>
        <strain evidence="2 3">NRRL 30616</strain>
    </source>
</reference>
<feature type="compositionally biased region" description="Basic and acidic residues" evidence="1">
    <location>
        <begin position="206"/>
        <end position="219"/>
    </location>
</feature>
<feature type="region of interest" description="Disordered" evidence="1">
    <location>
        <begin position="199"/>
        <end position="285"/>
    </location>
</feature>